<protein>
    <submittedName>
        <fullName evidence="1">Uncharacterized protein</fullName>
    </submittedName>
</protein>
<accession>A0A2B4RU92</accession>
<reference evidence="2" key="1">
    <citation type="journal article" date="2017" name="bioRxiv">
        <title>Comparative analysis of the genomes of Stylophora pistillata and Acropora digitifera provides evidence for extensive differences between species of corals.</title>
        <authorList>
            <person name="Voolstra C.R."/>
            <person name="Li Y."/>
            <person name="Liew Y.J."/>
            <person name="Baumgarten S."/>
            <person name="Zoccola D."/>
            <person name="Flot J.-F."/>
            <person name="Tambutte S."/>
            <person name="Allemand D."/>
            <person name="Aranda M."/>
        </authorList>
    </citation>
    <scope>NUCLEOTIDE SEQUENCE [LARGE SCALE GENOMIC DNA]</scope>
</reference>
<comment type="caution">
    <text evidence="1">The sequence shown here is derived from an EMBL/GenBank/DDBJ whole genome shotgun (WGS) entry which is preliminary data.</text>
</comment>
<keyword evidence="2" id="KW-1185">Reference proteome</keyword>
<name>A0A2B4RU92_STYPI</name>
<dbReference type="AlphaFoldDB" id="A0A2B4RU92"/>
<gene>
    <name evidence="1" type="ORF">AWC38_SpisGene15427</name>
</gene>
<dbReference type="EMBL" id="LSMT01000329">
    <property type="protein sequence ID" value="PFX20120.1"/>
    <property type="molecule type" value="Genomic_DNA"/>
</dbReference>
<evidence type="ECO:0000313" key="2">
    <source>
        <dbReference type="Proteomes" id="UP000225706"/>
    </source>
</evidence>
<evidence type="ECO:0000313" key="1">
    <source>
        <dbReference type="EMBL" id="PFX20120.1"/>
    </source>
</evidence>
<dbReference type="Proteomes" id="UP000225706">
    <property type="component" value="Unassembled WGS sequence"/>
</dbReference>
<organism evidence="1 2">
    <name type="scientific">Stylophora pistillata</name>
    <name type="common">Smooth cauliflower coral</name>
    <dbReference type="NCBI Taxonomy" id="50429"/>
    <lineage>
        <taxon>Eukaryota</taxon>
        <taxon>Metazoa</taxon>
        <taxon>Cnidaria</taxon>
        <taxon>Anthozoa</taxon>
        <taxon>Hexacorallia</taxon>
        <taxon>Scleractinia</taxon>
        <taxon>Astrocoeniina</taxon>
        <taxon>Pocilloporidae</taxon>
        <taxon>Stylophora</taxon>
    </lineage>
</organism>
<proteinExistence type="predicted"/>
<sequence length="199" mass="22640">MKGKTFFGSSEAKTIVSLVLGYFRWRTVVEKLDDPDLELESRGWEASDNNVNIDKFLTTYGKREGSTIRRLVKAIREAGYQVSANKLEQQIDQDPQGYFMWHAVVEKLDDPDLELESRGWEASDNNVNIDKFLTAYGEKEGSTIRRLVKAIREAGLQFPANNLEQHFSTTQDPQKEGSCTTSSVRGTINDREPMLATWL</sequence>